<dbReference type="EMBL" id="BAABCE010000040">
    <property type="protein sequence ID" value="GAA3596013.1"/>
    <property type="molecule type" value="Genomic_DNA"/>
</dbReference>
<sequence length="71" mass="7874">MQLLQVDILRQVVRLPMQLLVGAARLLLETEYGVRQAPHEPQASTFLWSEGGSPVGQGINHHLGQPNTVYN</sequence>
<gene>
    <name evidence="1" type="ORF">GCM10022295_91330</name>
</gene>
<dbReference type="Proteomes" id="UP001500707">
    <property type="component" value="Unassembled WGS sequence"/>
</dbReference>
<evidence type="ECO:0000313" key="1">
    <source>
        <dbReference type="EMBL" id="GAA3596013.1"/>
    </source>
</evidence>
<evidence type="ECO:0008006" key="3">
    <source>
        <dbReference type="Google" id="ProtNLM"/>
    </source>
</evidence>
<name>A0ABP6Z3D2_9ACTN</name>
<reference evidence="2" key="1">
    <citation type="journal article" date="2019" name="Int. J. Syst. Evol. Microbiol.">
        <title>The Global Catalogue of Microorganisms (GCM) 10K type strain sequencing project: providing services to taxonomists for standard genome sequencing and annotation.</title>
        <authorList>
            <consortium name="The Broad Institute Genomics Platform"/>
            <consortium name="The Broad Institute Genome Sequencing Center for Infectious Disease"/>
            <person name="Wu L."/>
            <person name="Ma J."/>
        </authorList>
    </citation>
    <scope>NUCLEOTIDE SEQUENCE [LARGE SCALE GENOMIC DNA]</scope>
    <source>
        <strain evidence="2">JCM 17656</strain>
    </source>
</reference>
<evidence type="ECO:0000313" key="2">
    <source>
        <dbReference type="Proteomes" id="UP001500707"/>
    </source>
</evidence>
<proteinExistence type="predicted"/>
<keyword evidence="2" id="KW-1185">Reference proteome</keyword>
<protein>
    <recommendedName>
        <fullName evidence="3">Transposase</fullName>
    </recommendedName>
</protein>
<comment type="caution">
    <text evidence="1">The sequence shown here is derived from an EMBL/GenBank/DDBJ whole genome shotgun (WGS) entry which is preliminary data.</text>
</comment>
<accession>A0ABP6Z3D2</accession>
<organism evidence="1 2">
    <name type="scientific">Streptomyces osmaniensis</name>
    <dbReference type="NCBI Taxonomy" id="593134"/>
    <lineage>
        <taxon>Bacteria</taxon>
        <taxon>Bacillati</taxon>
        <taxon>Actinomycetota</taxon>
        <taxon>Actinomycetes</taxon>
        <taxon>Kitasatosporales</taxon>
        <taxon>Streptomycetaceae</taxon>
        <taxon>Streptomyces</taxon>
    </lineage>
</organism>